<sequence length="584" mass="62105">MGPPNSLQDLGGDIAAAARSLADAAEAGLIPPDQELLPHLARLAGKPAAERNLSRALAALGHRSQEADQEVNRAVLEHARGLVLSDDADVAAPAMRALAGLSLNVRSNPLPFNMGILRSMQTLAQRSQSAKHLSSPVAFALAHLAQDELFCLGFWQGMLECAEAVVRWGDLQPGDCAWLALGLSAVASGGPPRNQDPMDFVWDLLVILSAVLDASPQRGPGLDMVEVARHTGRALRHLVSLAADQRPPNLNGALLRAILRVKGLAPGDLELQESVAFVLGNLSGSALPNSRQVRGMLLQSSLDLGRRMAGVPSIEVQVLRCAVGLARSSRQNSPRVNWILLRQMLAAARHHADSEQVPSLILFGLGQLAWNARGNSARMNRMIVQLLLRLAHRPPAGEHLHRLRTTVFAHLTLSYLANRRSLNAMLLRQLSLAIARAPDDVQVQQRAITGLANLCGAATRNCPRSNMALLQALSLQQAHHSPHFHSRRAFGLMLLADNAAANSRRLNGLLAQHLVALATGPTITAEALGYVLRGMACLAYNAGSNPPALNGQLAQALNSMMGFFSADAAAQAELAGALDALAAP</sequence>
<dbReference type="InterPro" id="IPR016024">
    <property type="entry name" value="ARM-type_fold"/>
</dbReference>
<keyword evidence="2" id="KW-1185">Reference proteome</keyword>
<name>A0A058ZCD9_FONAL</name>
<dbReference type="SUPFAM" id="SSF48371">
    <property type="entry name" value="ARM repeat"/>
    <property type="match status" value="1"/>
</dbReference>
<protein>
    <submittedName>
        <fullName evidence="1">Uncharacterized protein</fullName>
    </submittedName>
</protein>
<dbReference type="RefSeq" id="XP_009494721.1">
    <property type="nucleotide sequence ID" value="XM_009496446.1"/>
</dbReference>
<evidence type="ECO:0000313" key="1">
    <source>
        <dbReference type="EMBL" id="KCV71598.1"/>
    </source>
</evidence>
<organism evidence="1">
    <name type="scientific">Fonticula alba</name>
    <name type="common">Slime mold</name>
    <dbReference type="NCBI Taxonomy" id="691883"/>
    <lineage>
        <taxon>Eukaryota</taxon>
        <taxon>Rotosphaerida</taxon>
        <taxon>Fonticulaceae</taxon>
        <taxon>Fonticula</taxon>
    </lineage>
</organism>
<evidence type="ECO:0000313" key="2">
    <source>
        <dbReference type="Proteomes" id="UP000030693"/>
    </source>
</evidence>
<reference evidence="1" key="1">
    <citation type="submission" date="2013-04" db="EMBL/GenBank/DDBJ databases">
        <title>The Genome Sequence of Fonticula alba ATCC 38817.</title>
        <authorList>
            <consortium name="The Broad Institute Genomics Platform"/>
            <person name="Russ C."/>
            <person name="Cuomo C."/>
            <person name="Burger G."/>
            <person name="Gray M.W."/>
            <person name="Holland P.W.H."/>
            <person name="King N."/>
            <person name="Lang F.B.F."/>
            <person name="Roger A.J."/>
            <person name="Ruiz-Trillo I."/>
            <person name="Brown M."/>
            <person name="Walker B."/>
            <person name="Young S."/>
            <person name="Zeng Q."/>
            <person name="Gargeya S."/>
            <person name="Fitzgerald M."/>
            <person name="Haas B."/>
            <person name="Abouelleil A."/>
            <person name="Allen A.W."/>
            <person name="Alvarado L."/>
            <person name="Arachchi H.M."/>
            <person name="Berlin A.M."/>
            <person name="Chapman S.B."/>
            <person name="Gainer-Dewar J."/>
            <person name="Goldberg J."/>
            <person name="Griggs A."/>
            <person name="Gujja S."/>
            <person name="Hansen M."/>
            <person name="Howarth C."/>
            <person name="Imamovic A."/>
            <person name="Ireland A."/>
            <person name="Larimer J."/>
            <person name="McCowan C."/>
            <person name="Murphy C."/>
            <person name="Pearson M."/>
            <person name="Poon T.W."/>
            <person name="Priest M."/>
            <person name="Roberts A."/>
            <person name="Saif S."/>
            <person name="Shea T."/>
            <person name="Sisk P."/>
            <person name="Sykes S."/>
            <person name="Wortman J."/>
            <person name="Nusbaum C."/>
            <person name="Birren B."/>
        </authorList>
    </citation>
    <scope>NUCLEOTIDE SEQUENCE [LARGE SCALE GENOMIC DNA]</scope>
    <source>
        <strain evidence="1">ATCC 38817</strain>
    </source>
</reference>
<accession>A0A058ZCD9</accession>
<gene>
    <name evidence="1" type="ORF">H696_02541</name>
</gene>
<dbReference type="Proteomes" id="UP000030693">
    <property type="component" value="Unassembled WGS sequence"/>
</dbReference>
<dbReference type="GeneID" id="20527266"/>
<dbReference type="EMBL" id="KB932203">
    <property type="protein sequence ID" value="KCV71598.1"/>
    <property type="molecule type" value="Genomic_DNA"/>
</dbReference>
<proteinExistence type="predicted"/>
<dbReference type="AlphaFoldDB" id="A0A058ZCD9"/>